<feature type="domain" description="Transcriptional repressor PaaX-like C-terminal" evidence="2">
    <location>
        <begin position="169"/>
        <end position="254"/>
    </location>
</feature>
<dbReference type="Gene3D" id="3.30.70.2650">
    <property type="match status" value="1"/>
</dbReference>
<dbReference type="InterPro" id="IPR013225">
    <property type="entry name" value="PaaX_C"/>
</dbReference>
<dbReference type="InterPro" id="IPR012906">
    <property type="entry name" value="PaaX-like_N"/>
</dbReference>
<dbReference type="STRING" id="767452.AVL62_06935"/>
<dbReference type="EMBL" id="LQBL01000002">
    <property type="protein sequence ID" value="KUG59400.1"/>
    <property type="molecule type" value="Genomic_DNA"/>
</dbReference>
<evidence type="ECO:0000313" key="5">
    <source>
        <dbReference type="Proteomes" id="UP000054837"/>
    </source>
</evidence>
<evidence type="ECO:0000313" key="4">
    <source>
        <dbReference type="EMBL" id="KUG59400.1"/>
    </source>
</evidence>
<dbReference type="Proteomes" id="UP000054837">
    <property type="component" value="Unassembled WGS sequence"/>
</dbReference>
<dbReference type="Pfam" id="PF20803">
    <property type="entry name" value="PaaX_M"/>
    <property type="match status" value="1"/>
</dbReference>
<dbReference type="PANTHER" id="PTHR30319">
    <property type="entry name" value="PHENYLACETIC ACID REGULATOR-RELATED TRANSCRIPTIONAL REPRESSOR"/>
    <property type="match status" value="1"/>
</dbReference>
<comment type="caution">
    <text evidence="4">The sequence shown here is derived from an EMBL/GenBank/DDBJ whole genome shotgun (WGS) entry which is preliminary data.</text>
</comment>
<dbReference type="InterPro" id="IPR036388">
    <property type="entry name" value="WH-like_DNA-bd_sf"/>
</dbReference>
<evidence type="ECO:0008006" key="6">
    <source>
        <dbReference type="Google" id="ProtNLM"/>
    </source>
</evidence>
<proteinExistence type="predicted"/>
<dbReference type="OrthoDB" id="2270427at2"/>
<accession>A0A0W8IHL6</accession>
<sequence>MHARSAVVDLFGDHLRRRGWWAPVSAVLALTSAVEVAGPATRTAISRLVAQGWLEARAEEGVRGYAATPRARVRWERAHDRVYAPGPPAWDGCWHLVHVDSGGDRRRREQVTRTMTYLGYGRLGSGGWVSPRPSPELEPSLEPLEVGWVAVHGRLEPAQDPARLAGRVWDLDGLADEHHRFARTLAAAPAVAGLRPELAYRERTALVHAWRRFLFRDPDLPPEVLPVGWPGHRSRELFLDRAAALAPAADDYVDGVLASAIR</sequence>
<feature type="domain" description="Transcriptional repressor PaaX-like N-terminal" evidence="1">
    <location>
        <begin position="3"/>
        <end position="61"/>
    </location>
</feature>
<dbReference type="Pfam" id="PF08223">
    <property type="entry name" value="PaaX_C"/>
    <property type="match status" value="1"/>
</dbReference>
<dbReference type="InterPro" id="IPR011965">
    <property type="entry name" value="PaaX_trns_reg"/>
</dbReference>
<dbReference type="InterPro" id="IPR048846">
    <property type="entry name" value="PaaX-like_central"/>
</dbReference>
<feature type="domain" description="Transcriptional repressor PaaX-like central Cas2-like" evidence="3">
    <location>
        <begin position="88"/>
        <end position="142"/>
    </location>
</feature>
<gene>
    <name evidence="4" type="ORF">AVL62_06935</name>
</gene>
<evidence type="ECO:0000259" key="1">
    <source>
        <dbReference type="Pfam" id="PF07848"/>
    </source>
</evidence>
<dbReference type="RefSeq" id="WP_058889875.1">
    <property type="nucleotide sequence ID" value="NZ_LQBL01000002.1"/>
</dbReference>
<organism evidence="4 5">
    <name type="scientific">Serinicoccus chungangensis</name>
    <dbReference type="NCBI Taxonomy" id="767452"/>
    <lineage>
        <taxon>Bacteria</taxon>
        <taxon>Bacillati</taxon>
        <taxon>Actinomycetota</taxon>
        <taxon>Actinomycetes</taxon>
        <taxon>Micrococcales</taxon>
        <taxon>Ornithinimicrobiaceae</taxon>
        <taxon>Serinicoccus</taxon>
    </lineage>
</organism>
<protein>
    <recommendedName>
        <fullName evidence="6">PaaX family transcriptional regulator</fullName>
    </recommendedName>
</protein>
<evidence type="ECO:0000259" key="3">
    <source>
        <dbReference type="Pfam" id="PF20803"/>
    </source>
</evidence>
<dbReference type="PIRSF" id="PIRSF020623">
    <property type="entry name" value="PaaX"/>
    <property type="match status" value="1"/>
</dbReference>
<reference evidence="4 5" key="1">
    <citation type="submission" date="2015-12" db="EMBL/GenBank/DDBJ databases">
        <title>Serinicoccus chungangenesis strain CD08_5 genome sequencing and assembly.</title>
        <authorList>
            <person name="Chander A.M."/>
            <person name="Kaur G."/>
            <person name="Nair G.R."/>
            <person name="Dhawan D.K."/>
            <person name="Kochhar R.K."/>
            <person name="Mayilraj S."/>
            <person name="Bhadada S.K."/>
        </authorList>
    </citation>
    <scope>NUCLEOTIDE SEQUENCE [LARGE SCALE GENOMIC DNA]</scope>
    <source>
        <strain evidence="4 5">CD08_5</strain>
    </source>
</reference>
<dbReference type="PANTHER" id="PTHR30319:SF1">
    <property type="entry name" value="TRANSCRIPTIONAL REPRESSOR PAAX"/>
    <property type="match status" value="1"/>
</dbReference>
<evidence type="ECO:0000259" key="2">
    <source>
        <dbReference type="Pfam" id="PF08223"/>
    </source>
</evidence>
<dbReference type="Gene3D" id="1.20.58.1460">
    <property type="match status" value="1"/>
</dbReference>
<dbReference type="Pfam" id="PF07848">
    <property type="entry name" value="PaaX"/>
    <property type="match status" value="1"/>
</dbReference>
<dbReference type="Gene3D" id="1.10.10.10">
    <property type="entry name" value="Winged helix-like DNA-binding domain superfamily/Winged helix DNA-binding domain"/>
    <property type="match status" value="1"/>
</dbReference>
<dbReference type="GO" id="GO:0006351">
    <property type="term" value="P:DNA-templated transcription"/>
    <property type="evidence" value="ECO:0007669"/>
    <property type="project" value="InterPro"/>
</dbReference>
<keyword evidence="5" id="KW-1185">Reference proteome</keyword>
<dbReference type="AlphaFoldDB" id="A0A0W8IHL6"/>
<name>A0A0W8IHL6_9MICO</name>